<evidence type="ECO:0000256" key="1">
    <source>
        <dbReference type="ARBA" id="ARBA00022598"/>
    </source>
</evidence>
<keyword evidence="7" id="KW-1185">Reference proteome</keyword>
<dbReference type="AlphaFoldDB" id="A0A5S5C1B1"/>
<dbReference type="InterPro" id="IPR052032">
    <property type="entry name" value="ATP-dep_AA_Ligase"/>
</dbReference>
<organism evidence="6 7">
    <name type="scientific">Paenibacillus methanolicus</name>
    <dbReference type="NCBI Taxonomy" id="582686"/>
    <lineage>
        <taxon>Bacteria</taxon>
        <taxon>Bacillati</taxon>
        <taxon>Bacillota</taxon>
        <taxon>Bacilli</taxon>
        <taxon>Bacillales</taxon>
        <taxon>Paenibacillaceae</taxon>
        <taxon>Paenibacillus</taxon>
    </lineage>
</organism>
<dbReference type="PANTHER" id="PTHR43585:SF2">
    <property type="entry name" value="ATP-GRASP ENZYME FSQD"/>
    <property type="match status" value="1"/>
</dbReference>
<dbReference type="EMBL" id="VNHS01000007">
    <property type="protein sequence ID" value="TYP73077.1"/>
    <property type="molecule type" value="Genomic_DNA"/>
</dbReference>
<protein>
    <submittedName>
        <fullName evidence="6">ATP-grasp domain-containing protein</fullName>
    </submittedName>
</protein>
<dbReference type="Proteomes" id="UP000323257">
    <property type="component" value="Unassembled WGS sequence"/>
</dbReference>
<comment type="caution">
    <text evidence="6">The sequence shown here is derived from an EMBL/GenBank/DDBJ whole genome shotgun (WGS) entry which is preliminary data.</text>
</comment>
<dbReference type="GO" id="GO:0016874">
    <property type="term" value="F:ligase activity"/>
    <property type="evidence" value="ECO:0007669"/>
    <property type="project" value="UniProtKB-KW"/>
</dbReference>
<dbReference type="PROSITE" id="PS00867">
    <property type="entry name" value="CPSASE_2"/>
    <property type="match status" value="1"/>
</dbReference>
<accession>A0A5S5C1B1</accession>
<dbReference type="SUPFAM" id="SSF56059">
    <property type="entry name" value="Glutathione synthetase ATP-binding domain-like"/>
    <property type="match status" value="1"/>
</dbReference>
<evidence type="ECO:0000259" key="5">
    <source>
        <dbReference type="PROSITE" id="PS50975"/>
    </source>
</evidence>
<evidence type="ECO:0000256" key="4">
    <source>
        <dbReference type="PROSITE-ProRule" id="PRU00409"/>
    </source>
</evidence>
<dbReference type="Gene3D" id="3.30.470.20">
    <property type="entry name" value="ATP-grasp fold, B domain"/>
    <property type="match status" value="1"/>
</dbReference>
<reference evidence="6 7" key="1">
    <citation type="submission" date="2019-07" db="EMBL/GenBank/DDBJ databases">
        <title>Genomic Encyclopedia of Type Strains, Phase III (KMG-III): the genomes of soil and plant-associated and newly described type strains.</title>
        <authorList>
            <person name="Whitman W."/>
        </authorList>
    </citation>
    <scope>NUCLEOTIDE SEQUENCE [LARGE SCALE GENOMIC DNA]</scope>
    <source>
        <strain evidence="6 7">BL24</strain>
    </source>
</reference>
<dbReference type="Pfam" id="PF13535">
    <property type="entry name" value="ATP-grasp_4"/>
    <property type="match status" value="1"/>
</dbReference>
<keyword evidence="2 4" id="KW-0547">Nucleotide-binding</keyword>
<dbReference type="GO" id="GO:0005524">
    <property type="term" value="F:ATP binding"/>
    <property type="evidence" value="ECO:0007669"/>
    <property type="project" value="UniProtKB-UniRule"/>
</dbReference>
<dbReference type="GO" id="GO:0046872">
    <property type="term" value="F:metal ion binding"/>
    <property type="evidence" value="ECO:0007669"/>
    <property type="project" value="InterPro"/>
</dbReference>
<evidence type="ECO:0000313" key="7">
    <source>
        <dbReference type="Proteomes" id="UP000323257"/>
    </source>
</evidence>
<dbReference type="OrthoDB" id="9803907at2"/>
<evidence type="ECO:0000256" key="3">
    <source>
        <dbReference type="ARBA" id="ARBA00022840"/>
    </source>
</evidence>
<keyword evidence="3 4" id="KW-0067">ATP-binding</keyword>
<name>A0A5S5C1B1_9BACL</name>
<dbReference type="RefSeq" id="WP_148930650.1">
    <property type="nucleotide sequence ID" value="NZ_VNHS01000007.1"/>
</dbReference>
<keyword evidence="1" id="KW-0436">Ligase</keyword>
<proteinExistence type="predicted"/>
<dbReference type="InterPro" id="IPR005479">
    <property type="entry name" value="CPAse_ATP-bd"/>
</dbReference>
<dbReference type="PANTHER" id="PTHR43585">
    <property type="entry name" value="FUMIPYRROLE BIOSYNTHESIS PROTEIN C"/>
    <property type="match status" value="1"/>
</dbReference>
<dbReference type="InterPro" id="IPR011761">
    <property type="entry name" value="ATP-grasp"/>
</dbReference>
<evidence type="ECO:0000256" key="2">
    <source>
        <dbReference type="ARBA" id="ARBA00022741"/>
    </source>
</evidence>
<dbReference type="PROSITE" id="PS50975">
    <property type="entry name" value="ATP_GRASP"/>
    <property type="match status" value="1"/>
</dbReference>
<sequence length="415" mass="47144">MSAKVVVLVESGNHAYEIRDLTQAGYAVVYMTSGMYRNVQEYLDMAVEVIRDKKLFEPEFFERQMEELERKYAVACVFTTGDFMIPLVTQYCRKKGYHNLDPELAQSLRNKHAFREKQTELGFKTPAFRLCRTIEEGEAFLAGMNKAIVFKPVNGNQSEGIRLIYTSEELREAYETLKLLSRFTKGVVENSAFLLEEYVPGPIYSCEFIKDHGGVHMLGVTNRYLGEPPSFVESGFIFPYQGAETEAVIKETYAFIERFQFDFGPCHIEYIMDNDGQLFILEVNPRLFGFPCYWLINQAMSVNIFASITSLFETGVFTANTQAAKVATLFEYYPPTQGYISIDIQSIPSSEEGPVWVMNHAPQSRFVSSTSSNNDTLLSVLTCADTEQQCIEMAQSVCESVEVTVRTKPKVPYLV</sequence>
<feature type="domain" description="ATP-grasp" evidence="5">
    <location>
        <begin position="115"/>
        <end position="313"/>
    </location>
</feature>
<evidence type="ECO:0000313" key="6">
    <source>
        <dbReference type="EMBL" id="TYP73077.1"/>
    </source>
</evidence>
<gene>
    <name evidence="6" type="ORF">BCM02_10761</name>
</gene>